<accession>A0AAW6AZN9</accession>
<dbReference type="AlphaFoldDB" id="A0AAW6AZN9"/>
<evidence type="ECO:0000313" key="1">
    <source>
        <dbReference type="EMBL" id="MDB2002032.1"/>
    </source>
</evidence>
<reference evidence="1" key="1">
    <citation type="submission" date="2023-01" db="EMBL/GenBank/DDBJ databases">
        <title>Human gut microbiome strain richness.</title>
        <authorList>
            <person name="Chen-Liaw A."/>
        </authorList>
    </citation>
    <scope>NUCLEOTIDE SEQUENCE</scope>
    <source>
        <strain evidence="1">B1_m1001713B170214d0_201011</strain>
    </source>
</reference>
<evidence type="ECO:0000313" key="2">
    <source>
        <dbReference type="Proteomes" id="UP001300871"/>
    </source>
</evidence>
<dbReference type="EMBL" id="JAQLGM010000056">
    <property type="protein sequence ID" value="MDB2002032.1"/>
    <property type="molecule type" value="Genomic_DNA"/>
</dbReference>
<protein>
    <submittedName>
        <fullName evidence="1">Uncharacterized protein</fullName>
    </submittedName>
</protein>
<dbReference type="RefSeq" id="WP_272123661.1">
    <property type="nucleotide sequence ID" value="NZ_JAQLGH010000047.1"/>
</dbReference>
<sequence length="109" mass="11952">MVKVTIEHDGKTRQYEGNLFLGQISTSRGCEVSARSMIVGSGNPQAVTKTLQCMVIESIKRLSEDPVVVCGSLIEINDGIDRAIREYMKGNLDEMTDSIRDFLAGEAGR</sequence>
<proteinExistence type="predicted"/>
<organism evidence="1 2">
    <name type="scientific">Clostridium symbiosum</name>
    <name type="common">Bacteroides symbiosus</name>
    <dbReference type="NCBI Taxonomy" id="1512"/>
    <lineage>
        <taxon>Bacteria</taxon>
        <taxon>Bacillati</taxon>
        <taxon>Bacillota</taxon>
        <taxon>Clostridia</taxon>
        <taxon>Lachnospirales</taxon>
        <taxon>Lachnospiraceae</taxon>
        <taxon>Otoolea</taxon>
    </lineage>
</organism>
<name>A0AAW6AZN9_CLOSY</name>
<dbReference type="Proteomes" id="UP001300871">
    <property type="component" value="Unassembled WGS sequence"/>
</dbReference>
<gene>
    <name evidence="1" type="ORF">PM006_17690</name>
</gene>
<comment type="caution">
    <text evidence="1">The sequence shown here is derived from an EMBL/GenBank/DDBJ whole genome shotgun (WGS) entry which is preliminary data.</text>
</comment>